<dbReference type="EMBL" id="PFNL01000017">
    <property type="protein sequence ID" value="PIZ48047.1"/>
    <property type="molecule type" value="Genomic_DNA"/>
</dbReference>
<gene>
    <name evidence="1" type="ORF">COY32_00630</name>
</gene>
<evidence type="ECO:0000313" key="1">
    <source>
        <dbReference type="EMBL" id="PIZ48047.1"/>
    </source>
</evidence>
<proteinExistence type="predicted"/>
<dbReference type="InterPro" id="IPR013320">
    <property type="entry name" value="ConA-like_dom_sf"/>
</dbReference>
<dbReference type="Proteomes" id="UP000228920">
    <property type="component" value="Unassembled WGS sequence"/>
</dbReference>
<dbReference type="Pfam" id="PF13385">
    <property type="entry name" value="Laminin_G_3"/>
    <property type="match status" value="1"/>
</dbReference>
<dbReference type="SUPFAM" id="SSF49899">
    <property type="entry name" value="Concanavalin A-like lectins/glucanases"/>
    <property type="match status" value="1"/>
</dbReference>
<dbReference type="AlphaFoldDB" id="A0A2M7TLP9"/>
<accession>A0A2M7TLP9</accession>
<reference evidence="2" key="1">
    <citation type="submission" date="2017-09" db="EMBL/GenBank/DDBJ databases">
        <title>Depth-based differentiation of microbial function through sediment-hosted aquifers and enrichment of novel symbionts in the deep terrestrial subsurface.</title>
        <authorList>
            <person name="Probst A.J."/>
            <person name="Ladd B."/>
            <person name="Jarett J.K."/>
            <person name="Geller-Mcgrath D.E."/>
            <person name="Sieber C.M.K."/>
            <person name="Emerson J.B."/>
            <person name="Anantharaman K."/>
            <person name="Thomas B.C."/>
            <person name="Malmstrom R."/>
            <person name="Stieglmeier M."/>
            <person name="Klingl A."/>
            <person name="Woyke T."/>
            <person name="Ryan C.M."/>
            <person name="Banfield J.F."/>
        </authorList>
    </citation>
    <scope>NUCLEOTIDE SEQUENCE [LARGE SCALE GENOMIC DNA]</scope>
</reference>
<protein>
    <recommendedName>
        <fullName evidence="3">LamG-like jellyroll fold domain-containing protein</fullName>
    </recommendedName>
</protein>
<sequence length="174" mass="18551">YCVPGSSDPCDAPVAEWKMDENQGSTVNDTSGNSNHGAITGATWNDAGCKEGSCLGGFDDTSGYVDAGNGTSLNITDAITLEAWFKSGNTTSTTNTIIGRLNWADWIWLNYNGSTQLIQANIEGIIGYNSFYTGVPLNEWNHVSVTYDKTAGANNLRLYLNGVLKTSNTSTSSI</sequence>
<evidence type="ECO:0008006" key="3">
    <source>
        <dbReference type="Google" id="ProtNLM"/>
    </source>
</evidence>
<dbReference type="Gene3D" id="2.60.120.200">
    <property type="match status" value="1"/>
</dbReference>
<evidence type="ECO:0000313" key="2">
    <source>
        <dbReference type="Proteomes" id="UP000228920"/>
    </source>
</evidence>
<feature type="non-terminal residue" evidence="1">
    <location>
        <position position="1"/>
    </location>
</feature>
<comment type="caution">
    <text evidence="1">The sequence shown here is derived from an EMBL/GenBank/DDBJ whole genome shotgun (WGS) entry which is preliminary data.</text>
</comment>
<organism evidence="1 2">
    <name type="scientific">candidate division WWE3 bacterium CG_4_10_14_0_2_um_filter_41_14</name>
    <dbReference type="NCBI Taxonomy" id="1975072"/>
    <lineage>
        <taxon>Bacteria</taxon>
        <taxon>Katanobacteria</taxon>
    </lineage>
</organism>
<name>A0A2M7TLP9_UNCKA</name>